<feature type="non-terminal residue" evidence="2">
    <location>
        <position position="1"/>
    </location>
</feature>
<accession>A0A392VPJ8</accession>
<dbReference type="AlphaFoldDB" id="A0A392VPJ8"/>
<evidence type="ECO:0000313" key="2">
    <source>
        <dbReference type="EMBL" id="MCI89339.1"/>
    </source>
</evidence>
<reference evidence="2 3" key="1">
    <citation type="journal article" date="2018" name="Front. Plant Sci.">
        <title>Red Clover (Trifolium pratense) and Zigzag Clover (T. medium) - A Picture of Genomic Similarities and Differences.</title>
        <authorList>
            <person name="Dluhosova J."/>
            <person name="Istvanek J."/>
            <person name="Nedelnik J."/>
            <person name="Repkova J."/>
        </authorList>
    </citation>
    <scope>NUCLEOTIDE SEQUENCE [LARGE SCALE GENOMIC DNA]</scope>
    <source>
        <strain evidence="3">cv. 10/8</strain>
        <tissue evidence="2">Leaf</tissue>
    </source>
</reference>
<protein>
    <submittedName>
        <fullName evidence="2">Uncharacterized protein</fullName>
    </submittedName>
</protein>
<feature type="region of interest" description="Disordered" evidence="1">
    <location>
        <begin position="1"/>
        <end position="25"/>
    </location>
</feature>
<organism evidence="2 3">
    <name type="scientific">Trifolium medium</name>
    <dbReference type="NCBI Taxonomy" id="97028"/>
    <lineage>
        <taxon>Eukaryota</taxon>
        <taxon>Viridiplantae</taxon>
        <taxon>Streptophyta</taxon>
        <taxon>Embryophyta</taxon>
        <taxon>Tracheophyta</taxon>
        <taxon>Spermatophyta</taxon>
        <taxon>Magnoliopsida</taxon>
        <taxon>eudicotyledons</taxon>
        <taxon>Gunneridae</taxon>
        <taxon>Pentapetalae</taxon>
        <taxon>rosids</taxon>
        <taxon>fabids</taxon>
        <taxon>Fabales</taxon>
        <taxon>Fabaceae</taxon>
        <taxon>Papilionoideae</taxon>
        <taxon>50 kb inversion clade</taxon>
        <taxon>NPAAA clade</taxon>
        <taxon>Hologalegina</taxon>
        <taxon>IRL clade</taxon>
        <taxon>Trifolieae</taxon>
        <taxon>Trifolium</taxon>
    </lineage>
</organism>
<proteinExistence type="predicted"/>
<name>A0A392VPJ8_9FABA</name>
<keyword evidence="3" id="KW-1185">Reference proteome</keyword>
<evidence type="ECO:0000313" key="3">
    <source>
        <dbReference type="Proteomes" id="UP000265520"/>
    </source>
</evidence>
<sequence length="25" mass="2283">PAQNQNTGAAGGCTVEPDAAPTAAA</sequence>
<dbReference type="Proteomes" id="UP000265520">
    <property type="component" value="Unassembled WGS sequence"/>
</dbReference>
<evidence type="ECO:0000256" key="1">
    <source>
        <dbReference type="SAM" id="MobiDB-lite"/>
    </source>
</evidence>
<comment type="caution">
    <text evidence="2">The sequence shown here is derived from an EMBL/GenBank/DDBJ whole genome shotgun (WGS) entry which is preliminary data.</text>
</comment>
<dbReference type="EMBL" id="LXQA011216969">
    <property type="protein sequence ID" value="MCI89339.1"/>
    <property type="molecule type" value="Genomic_DNA"/>
</dbReference>